<reference evidence="1" key="1">
    <citation type="journal article" date="2020" name="Nat. Genet.">
        <title>Genomic diversifications of five Gossypium allopolyploid species and their impact on cotton improvement.</title>
        <authorList>
            <person name="Chen Z.J."/>
            <person name="Sreedasyam A."/>
            <person name="Ando A."/>
            <person name="Song Q."/>
            <person name="De Santiago L.M."/>
            <person name="Hulse-Kemp A.M."/>
            <person name="Ding M."/>
            <person name="Ye W."/>
            <person name="Kirkbride R.C."/>
            <person name="Jenkins J."/>
            <person name="Plott C."/>
            <person name="Lovell J."/>
            <person name="Lin Y.M."/>
            <person name="Vaughn R."/>
            <person name="Liu B."/>
            <person name="Simpson S."/>
            <person name="Scheffler B.E."/>
            <person name="Wen L."/>
            <person name="Saski C.A."/>
            <person name="Grover C.E."/>
            <person name="Hu G."/>
            <person name="Conover J.L."/>
            <person name="Carlson J.W."/>
            <person name="Shu S."/>
            <person name="Boston L.B."/>
            <person name="Williams M."/>
            <person name="Peterson D.G."/>
            <person name="McGee K."/>
            <person name="Jones D.C."/>
            <person name="Wendel J.F."/>
            <person name="Stelly D.M."/>
            <person name="Grimwood J."/>
            <person name="Schmutz J."/>
        </authorList>
    </citation>
    <scope>NUCLEOTIDE SEQUENCE [LARGE SCALE GENOMIC DNA]</scope>
    <source>
        <strain evidence="1">cv. TM-1</strain>
    </source>
</reference>
<proteinExistence type="predicted"/>
<evidence type="ECO:0000313" key="2">
    <source>
        <dbReference type="RefSeq" id="XP_016703593.2"/>
    </source>
</evidence>
<protein>
    <submittedName>
        <fullName evidence="2">Leucine aminopeptidase</fullName>
    </submittedName>
</protein>
<dbReference type="InterPro" id="IPR034015">
    <property type="entry name" value="M1_LTA4H"/>
</dbReference>
<dbReference type="GO" id="GO:0005829">
    <property type="term" value="C:cytosol"/>
    <property type="evidence" value="ECO:0007669"/>
    <property type="project" value="TreeGrafter"/>
</dbReference>
<keyword evidence="2" id="KW-0378">Hydrolase</keyword>
<keyword evidence="2" id="KW-0031">Aminopeptidase</keyword>
<dbReference type="AlphaFoldDB" id="A0A1U8KRF9"/>
<dbReference type="Gene3D" id="2.60.40.1730">
    <property type="entry name" value="tricorn interacting facor f3 domain"/>
    <property type="match status" value="1"/>
</dbReference>
<dbReference type="STRING" id="3635.A0A1U8KRF9"/>
<dbReference type="PaxDb" id="3635-A0A1U8KRF9"/>
<dbReference type="PANTHER" id="PTHR45726">
    <property type="entry name" value="LEUKOTRIENE A-4 HYDROLASE"/>
    <property type="match status" value="1"/>
</dbReference>
<sequence>MIFLRHLAAFLAKNHFTSKNRAILPQNFPPEIPNLPMPNNIFSIAFFILKSPHVGQLSFDTRSLSIHQVLSPITLSPLPFFLSSSPDPVKGTQLSISLPDDDVLNSFFIVFSTSPSSSALQWLSPPQTFNKKTPFCIPNASVSTRVLFSHVKTLPQRESVTLLRSMSLGSYLSLCPPAMSIGGHWFLVKDIRICCLAGLIRCGSFELSCYPQLYGETKALLTSGKEKGRKCCEICDEVTSY</sequence>
<gene>
    <name evidence="2" type="primary">LOC107918530</name>
</gene>
<evidence type="ECO:0000313" key="1">
    <source>
        <dbReference type="Proteomes" id="UP000818029"/>
    </source>
</evidence>
<dbReference type="RefSeq" id="XP_016703593.2">
    <property type="nucleotide sequence ID" value="XM_016848104.2"/>
</dbReference>
<dbReference type="Proteomes" id="UP000818029">
    <property type="component" value="Chromosome D13"/>
</dbReference>
<dbReference type="GO" id="GO:0004177">
    <property type="term" value="F:aminopeptidase activity"/>
    <property type="evidence" value="ECO:0007669"/>
    <property type="project" value="UniProtKB-KW"/>
</dbReference>
<dbReference type="PANTHER" id="PTHR45726:SF3">
    <property type="entry name" value="LEUKOTRIENE A-4 HYDROLASE"/>
    <property type="match status" value="1"/>
</dbReference>
<reference evidence="2" key="2">
    <citation type="submission" date="2025-08" db="UniProtKB">
        <authorList>
            <consortium name="RefSeq"/>
        </authorList>
    </citation>
    <scope>IDENTIFICATION</scope>
</reference>
<dbReference type="InterPro" id="IPR042097">
    <property type="entry name" value="Aminopeptidase_N-like_N_sf"/>
</dbReference>
<accession>A0A1U8KRF9</accession>
<dbReference type="KEGG" id="ghi:107918530"/>
<name>A0A1U8KRF9_GOSHI</name>
<keyword evidence="2" id="KW-0645">Protease</keyword>
<dbReference type="GeneID" id="107918530"/>
<organism evidence="1 2">
    <name type="scientific">Gossypium hirsutum</name>
    <name type="common">Upland cotton</name>
    <name type="synonym">Gossypium mexicanum</name>
    <dbReference type="NCBI Taxonomy" id="3635"/>
    <lineage>
        <taxon>Eukaryota</taxon>
        <taxon>Viridiplantae</taxon>
        <taxon>Streptophyta</taxon>
        <taxon>Embryophyta</taxon>
        <taxon>Tracheophyta</taxon>
        <taxon>Spermatophyta</taxon>
        <taxon>Magnoliopsida</taxon>
        <taxon>eudicotyledons</taxon>
        <taxon>Gunneridae</taxon>
        <taxon>Pentapetalae</taxon>
        <taxon>rosids</taxon>
        <taxon>malvids</taxon>
        <taxon>Malvales</taxon>
        <taxon>Malvaceae</taxon>
        <taxon>Malvoideae</taxon>
        <taxon>Gossypium</taxon>
    </lineage>
</organism>
<keyword evidence="1" id="KW-1185">Reference proteome</keyword>